<dbReference type="Proteomes" id="UP000250235">
    <property type="component" value="Unassembled WGS sequence"/>
</dbReference>
<dbReference type="InterPro" id="IPR012337">
    <property type="entry name" value="RNaseH-like_sf"/>
</dbReference>
<gene>
    <name evidence="12" type="ORF">F511_00433</name>
</gene>
<dbReference type="GO" id="GO:0003964">
    <property type="term" value="F:RNA-directed DNA polymerase activity"/>
    <property type="evidence" value="ECO:0007669"/>
    <property type="project" value="UniProtKB-KW"/>
</dbReference>
<evidence type="ECO:0000256" key="7">
    <source>
        <dbReference type="ARBA" id="ARBA00022918"/>
    </source>
</evidence>
<keyword evidence="3" id="KW-0548">Nucleotidyltransferase</keyword>
<keyword evidence="6" id="KW-0378">Hydrolase</keyword>
<dbReference type="Gene3D" id="3.30.70.270">
    <property type="match status" value="2"/>
</dbReference>
<dbReference type="SUPFAM" id="SSF56672">
    <property type="entry name" value="DNA/RNA polymerases"/>
    <property type="match status" value="1"/>
</dbReference>
<dbReference type="Pfam" id="PF17919">
    <property type="entry name" value="RT_RNaseH_2"/>
    <property type="match status" value="1"/>
</dbReference>
<feature type="domain" description="Integrase catalytic" evidence="11">
    <location>
        <begin position="933"/>
        <end position="1097"/>
    </location>
</feature>
<dbReference type="Gene3D" id="2.40.70.10">
    <property type="entry name" value="Acid Proteases"/>
    <property type="match status" value="1"/>
</dbReference>
<feature type="compositionally biased region" description="Basic and acidic residues" evidence="9">
    <location>
        <begin position="39"/>
        <end position="52"/>
    </location>
</feature>
<feature type="compositionally biased region" description="Basic and acidic residues" evidence="9">
    <location>
        <begin position="61"/>
        <end position="74"/>
    </location>
</feature>
<dbReference type="InterPro" id="IPR050951">
    <property type="entry name" value="Retrovirus_Pol_polyprotein"/>
</dbReference>
<keyword evidence="4" id="KW-0540">Nuclease</keyword>
<name>A0A2Z7BDW9_9LAMI</name>
<dbReference type="OrthoDB" id="1933597at2759"/>
<proteinExistence type="predicted"/>
<dbReference type="Pfam" id="PF08284">
    <property type="entry name" value="RVP_2"/>
    <property type="match status" value="1"/>
</dbReference>
<keyword evidence="7" id="KW-0695">RNA-directed DNA polymerase</keyword>
<dbReference type="InterPro" id="IPR041588">
    <property type="entry name" value="Integrase_H2C2"/>
</dbReference>
<dbReference type="CDD" id="cd09274">
    <property type="entry name" value="RNase_HI_RT_Ty3"/>
    <property type="match status" value="1"/>
</dbReference>
<evidence type="ECO:0000256" key="2">
    <source>
        <dbReference type="ARBA" id="ARBA00022679"/>
    </source>
</evidence>
<dbReference type="Pfam" id="PF00078">
    <property type="entry name" value="RVT_1"/>
    <property type="match status" value="1"/>
</dbReference>
<evidence type="ECO:0000259" key="10">
    <source>
        <dbReference type="PROSITE" id="PS50878"/>
    </source>
</evidence>
<dbReference type="CDD" id="cd01647">
    <property type="entry name" value="RT_LTR"/>
    <property type="match status" value="1"/>
</dbReference>
<reference evidence="12 13" key="1">
    <citation type="journal article" date="2015" name="Proc. Natl. Acad. Sci. U.S.A.">
        <title>The resurrection genome of Boea hygrometrica: A blueprint for survival of dehydration.</title>
        <authorList>
            <person name="Xiao L."/>
            <person name="Yang G."/>
            <person name="Zhang L."/>
            <person name="Yang X."/>
            <person name="Zhao S."/>
            <person name="Ji Z."/>
            <person name="Zhou Q."/>
            <person name="Hu M."/>
            <person name="Wang Y."/>
            <person name="Chen M."/>
            <person name="Xu Y."/>
            <person name="Jin H."/>
            <person name="Xiao X."/>
            <person name="Hu G."/>
            <person name="Bao F."/>
            <person name="Hu Y."/>
            <person name="Wan P."/>
            <person name="Li L."/>
            <person name="Deng X."/>
            <person name="Kuang T."/>
            <person name="Xiang C."/>
            <person name="Zhu J.K."/>
            <person name="Oliver M.J."/>
            <person name="He Y."/>
        </authorList>
    </citation>
    <scope>NUCLEOTIDE SEQUENCE [LARGE SCALE GENOMIC DNA]</scope>
    <source>
        <strain evidence="13">cv. XS01</strain>
    </source>
</reference>
<dbReference type="InterPro" id="IPR001584">
    <property type="entry name" value="Integrase_cat-core"/>
</dbReference>
<evidence type="ECO:0000256" key="1">
    <source>
        <dbReference type="ARBA" id="ARBA00022670"/>
    </source>
</evidence>
<evidence type="ECO:0000313" key="13">
    <source>
        <dbReference type="Proteomes" id="UP000250235"/>
    </source>
</evidence>
<evidence type="ECO:0000256" key="6">
    <source>
        <dbReference type="ARBA" id="ARBA00022801"/>
    </source>
</evidence>
<dbReference type="FunFam" id="3.30.70.270:FF:000020">
    <property type="entry name" value="Transposon Tf2-6 polyprotein-like Protein"/>
    <property type="match status" value="1"/>
</dbReference>
<feature type="domain" description="Reverse transcriptase" evidence="10">
    <location>
        <begin position="417"/>
        <end position="596"/>
    </location>
</feature>
<dbReference type="SUPFAM" id="SSF53098">
    <property type="entry name" value="Ribonuclease H-like"/>
    <property type="match status" value="1"/>
</dbReference>
<evidence type="ECO:0000256" key="3">
    <source>
        <dbReference type="ARBA" id="ARBA00022695"/>
    </source>
</evidence>
<feature type="compositionally biased region" description="Polar residues" evidence="9">
    <location>
        <begin position="75"/>
        <end position="93"/>
    </location>
</feature>
<dbReference type="Gene3D" id="1.10.340.70">
    <property type="match status" value="1"/>
</dbReference>
<dbReference type="InterPro" id="IPR000477">
    <property type="entry name" value="RT_dom"/>
</dbReference>
<dbReference type="PANTHER" id="PTHR37984">
    <property type="entry name" value="PROTEIN CBG26694"/>
    <property type="match status" value="1"/>
</dbReference>
<protein>
    <submittedName>
        <fullName evidence="12">Peroxidase 64</fullName>
    </submittedName>
</protein>
<dbReference type="EMBL" id="KV007458">
    <property type="protein sequence ID" value="KZV31629.1"/>
    <property type="molecule type" value="Genomic_DNA"/>
</dbReference>
<dbReference type="Gene3D" id="3.30.420.10">
    <property type="entry name" value="Ribonuclease H-like superfamily/Ribonuclease H"/>
    <property type="match status" value="1"/>
</dbReference>
<dbReference type="SUPFAM" id="SSF50630">
    <property type="entry name" value="Acid proteases"/>
    <property type="match status" value="1"/>
</dbReference>
<evidence type="ECO:0000313" key="12">
    <source>
        <dbReference type="EMBL" id="KZV31629.1"/>
    </source>
</evidence>
<dbReference type="GO" id="GO:0004601">
    <property type="term" value="F:peroxidase activity"/>
    <property type="evidence" value="ECO:0007669"/>
    <property type="project" value="UniProtKB-KW"/>
</dbReference>
<organism evidence="12 13">
    <name type="scientific">Dorcoceras hygrometricum</name>
    <dbReference type="NCBI Taxonomy" id="472368"/>
    <lineage>
        <taxon>Eukaryota</taxon>
        <taxon>Viridiplantae</taxon>
        <taxon>Streptophyta</taxon>
        <taxon>Embryophyta</taxon>
        <taxon>Tracheophyta</taxon>
        <taxon>Spermatophyta</taxon>
        <taxon>Magnoliopsida</taxon>
        <taxon>eudicotyledons</taxon>
        <taxon>Gunneridae</taxon>
        <taxon>Pentapetalae</taxon>
        <taxon>asterids</taxon>
        <taxon>lamiids</taxon>
        <taxon>Lamiales</taxon>
        <taxon>Gesneriaceae</taxon>
        <taxon>Didymocarpoideae</taxon>
        <taxon>Trichosporeae</taxon>
        <taxon>Loxocarpinae</taxon>
        <taxon>Dorcoceras</taxon>
    </lineage>
</organism>
<keyword evidence="13" id="KW-1185">Reference proteome</keyword>
<evidence type="ECO:0000256" key="9">
    <source>
        <dbReference type="SAM" id="MobiDB-lite"/>
    </source>
</evidence>
<feature type="region of interest" description="Disordered" evidence="9">
    <location>
        <begin position="33"/>
        <end position="111"/>
    </location>
</feature>
<dbReference type="CDD" id="cd00303">
    <property type="entry name" value="retropepsin_like"/>
    <property type="match status" value="1"/>
</dbReference>
<accession>A0A2Z7BDW9</accession>
<dbReference type="InterPro" id="IPR021109">
    <property type="entry name" value="Peptidase_aspartic_dom_sf"/>
</dbReference>
<dbReference type="InterPro" id="IPR041577">
    <property type="entry name" value="RT_RNaseH_2"/>
</dbReference>
<dbReference type="FunFam" id="3.10.10.10:FF:000007">
    <property type="entry name" value="Retrovirus-related Pol polyprotein from transposon 17.6-like Protein"/>
    <property type="match status" value="1"/>
</dbReference>
<keyword evidence="12" id="KW-0560">Oxidoreductase</keyword>
<evidence type="ECO:0000256" key="4">
    <source>
        <dbReference type="ARBA" id="ARBA00022722"/>
    </source>
</evidence>
<dbReference type="PROSITE" id="PS50994">
    <property type="entry name" value="INTEGRASE"/>
    <property type="match status" value="1"/>
</dbReference>
<dbReference type="GO" id="GO:0008233">
    <property type="term" value="F:peptidase activity"/>
    <property type="evidence" value="ECO:0007669"/>
    <property type="project" value="UniProtKB-KW"/>
</dbReference>
<dbReference type="PANTHER" id="PTHR37984:SF5">
    <property type="entry name" value="PROTEIN NYNRIN-LIKE"/>
    <property type="match status" value="1"/>
</dbReference>
<dbReference type="InterPro" id="IPR043502">
    <property type="entry name" value="DNA/RNA_pol_sf"/>
</dbReference>
<dbReference type="Pfam" id="PF17921">
    <property type="entry name" value="Integrase_H2C2"/>
    <property type="match status" value="1"/>
</dbReference>
<keyword evidence="1" id="KW-0645">Protease</keyword>
<dbReference type="GO" id="GO:0003676">
    <property type="term" value="F:nucleic acid binding"/>
    <property type="evidence" value="ECO:0007669"/>
    <property type="project" value="InterPro"/>
</dbReference>
<evidence type="ECO:0000259" key="11">
    <source>
        <dbReference type="PROSITE" id="PS50994"/>
    </source>
</evidence>
<dbReference type="GO" id="GO:0006508">
    <property type="term" value="P:proteolysis"/>
    <property type="evidence" value="ECO:0007669"/>
    <property type="project" value="UniProtKB-KW"/>
</dbReference>
<keyword evidence="8" id="KW-0511">Multifunctional enzyme</keyword>
<dbReference type="PROSITE" id="PS50878">
    <property type="entry name" value="RT_POL"/>
    <property type="match status" value="1"/>
</dbReference>
<evidence type="ECO:0000256" key="8">
    <source>
        <dbReference type="ARBA" id="ARBA00023268"/>
    </source>
</evidence>
<dbReference type="InterPro" id="IPR036397">
    <property type="entry name" value="RNaseH_sf"/>
</dbReference>
<keyword evidence="5" id="KW-0255">Endonuclease</keyword>
<dbReference type="GO" id="GO:0015074">
    <property type="term" value="P:DNA integration"/>
    <property type="evidence" value="ECO:0007669"/>
    <property type="project" value="InterPro"/>
</dbReference>
<dbReference type="GO" id="GO:0004519">
    <property type="term" value="F:endonuclease activity"/>
    <property type="evidence" value="ECO:0007669"/>
    <property type="project" value="UniProtKB-KW"/>
</dbReference>
<keyword evidence="2" id="KW-0808">Transferase</keyword>
<dbReference type="Gene3D" id="3.10.10.10">
    <property type="entry name" value="HIV Type 1 Reverse Transcriptase, subunit A, domain 1"/>
    <property type="match status" value="1"/>
</dbReference>
<keyword evidence="12" id="KW-0575">Peroxidase</keyword>
<dbReference type="InterPro" id="IPR043128">
    <property type="entry name" value="Rev_trsase/Diguanyl_cyclase"/>
</dbReference>
<sequence>MDLARAIEEEISGCSGQYRAGYTQTNTARFYRSGSIIGPRDRSEGLGLERGRSISSFQGSNRREQYSGNNDHKNSTNAPRENYKTSGSSTTVGQPVGRVDAKREGRIVSQQEYQRRKEKGLCFRCGEAYSPLHKCAFKLIQVAIIEEELGEDTLTEEHTAEGIEVEDDDKEYGTLELPLFSISGVSQPQTLKLRGKIMGKEVVIMVDSGASHNFVSRPLLEKLGVVIDETVRFGVCLGDGGKVRCQGVCRDLNVELGMYTAVITGHLFELGGVDVILGVDWLRTLGEVMLDWNRMRMRFQEGEKTVELRGDPTLQRSVVSLKSLCKITEVDFGATIFAVEMVEPGQGDKKKGIYPSEVQKVINKYRLIFDKPQGLPPTRTQDHVINIKEGQGPVQVRPYRYAHRQKNEIEKLVAEMLAAGVIQPSSSPYSSPVILVKKKDGSWRFCVDYRALNDVTISDKYPIPVVDELLDELHGSKWFSKLDLRSGYHQIRVKTEDVPKTAFRTHLGHYEFRVMPFGLKNAPATFQAMMNDILRPHLRKFVLVFFDDILIYSSSLREHTKHLQTVLEILQQNQLFVNEKKCDFGLTEIDYLGHVISGDGVAVDKKKIASVEAWPVPKNIKGLRGFLGLSGYYRKFIRDYGKIAKPLTELLKKGCFGWCPAANTAFEELKQRLTTAPVLKLPDFEQEFEIECDASGRGIGAVLSQGGRPIAFFSKALADRALSKSTYEKELMALALSMRHWRPYLLGRSFVVLTDHKSLKELLHQRITTPDQQQWLSKLMGYEFQIRYKPGSLNGAADALSRCVDTDLRSISIPQWAGIEEIKEAVKGDPRFREIVEKLNRGEKPQSPYSLAQGTLLHKGKLVLPPQSKWTAQIMVECHNSVEGGHAGAFCTLKRIANCFYWPGMKGEVYQFVAECLVCQQHKYQATKPAGVLQPLPVPEQIWEDISMAFISGMTKSQGFEVLFVVVDRLSKYGHFILLKHPYTAQSVAGRFISEIVRLHGVPRSIVSDRDSVFMSTFWREIFRLQGTKLAMSSAYHPETDGQTEVLNRCIETYLRCFASEQPRAWSTWVPWAEYWYNTAYQTAAGMTPFEVVYGRRPPVITRFLPAESKVAAVGRELLDRDEVLRQLKYNLGRAQQRMTKYANNHRRDLEFTEGDSVFLKLRPHRQQSVCSRIFQKLSPRYYGPYEILQENYD</sequence>
<evidence type="ECO:0000256" key="5">
    <source>
        <dbReference type="ARBA" id="ARBA00022759"/>
    </source>
</evidence>
<dbReference type="AlphaFoldDB" id="A0A2Z7BDW9"/>